<feature type="region of interest" description="Disordered" evidence="1">
    <location>
        <begin position="1"/>
        <end position="32"/>
    </location>
</feature>
<sequence>MNKANSKAQNDHIRNSAIDRMRGAISNGKGRPSIDAIRRFRTTPDYYYGGKVCKHKEDKPCNPGCLLWADCQYGKEYKYG</sequence>
<evidence type="ECO:0000313" key="3">
    <source>
        <dbReference type="Proteomes" id="UP000474024"/>
    </source>
</evidence>
<organism evidence="2 3">
    <name type="scientific">Roseburia porci</name>
    <dbReference type="NCBI Taxonomy" id="2605790"/>
    <lineage>
        <taxon>Bacteria</taxon>
        <taxon>Bacillati</taxon>
        <taxon>Bacillota</taxon>
        <taxon>Clostridia</taxon>
        <taxon>Lachnospirales</taxon>
        <taxon>Lachnospiraceae</taxon>
        <taxon>Roseburia</taxon>
    </lineage>
</organism>
<dbReference type="Proteomes" id="UP000474024">
    <property type="component" value="Unassembled WGS sequence"/>
</dbReference>
<comment type="caution">
    <text evidence="2">The sequence shown here is derived from an EMBL/GenBank/DDBJ whole genome shotgun (WGS) entry which is preliminary data.</text>
</comment>
<name>A0A6L5YLS1_9FIRM</name>
<gene>
    <name evidence="2" type="ORF">FYJ75_00155</name>
</gene>
<dbReference type="AlphaFoldDB" id="A0A6L5YLS1"/>
<keyword evidence="3" id="KW-1185">Reference proteome</keyword>
<reference evidence="2 3" key="1">
    <citation type="submission" date="2019-08" db="EMBL/GenBank/DDBJ databases">
        <title>In-depth cultivation of the pig gut microbiome towards novel bacterial diversity and tailored functional studies.</title>
        <authorList>
            <person name="Wylensek D."/>
            <person name="Hitch T.C.A."/>
            <person name="Clavel T."/>
        </authorList>
    </citation>
    <scope>NUCLEOTIDE SEQUENCE [LARGE SCALE GENOMIC DNA]</scope>
    <source>
        <strain evidence="2 3">MUC/MUC-530-WT-4D</strain>
    </source>
</reference>
<dbReference type="RefSeq" id="WP_154427616.1">
    <property type="nucleotide sequence ID" value="NZ_VUNI01000001.1"/>
</dbReference>
<evidence type="ECO:0000256" key="1">
    <source>
        <dbReference type="SAM" id="MobiDB-lite"/>
    </source>
</evidence>
<dbReference type="EMBL" id="VUNI01000001">
    <property type="protein sequence ID" value="MST73443.1"/>
    <property type="molecule type" value="Genomic_DNA"/>
</dbReference>
<protein>
    <submittedName>
        <fullName evidence="2">Uncharacterized protein</fullName>
    </submittedName>
</protein>
<evidence type="ECO:0000313" key="2">
    <source>
        <dbReference type="EMBL" id="MST73443.1"/>
    </source>
</evidence>
<proteinExistence type="predicted"/>
<feature type="compositionally biased region" description="Basic and acidic residues" evidence="1">
    <location>
        <begin position="9"/>
        <end position="22"/>
    </location>
</feature>
<accession>A0A6L5YLS1</accession>